<feature type="region of interest" description="Disordered" evidence="8">
    <location>
        <begin position="228"/>
        <end position="266"/>
    </location>
</feature>
<keyword evidence="2" id="KW-0479">Metal-binding</keyword>
<evidence type="ECO:0000256" key="6">
    <source>
        <dbReference type="ARBA" id="ARBA00023172"/>
    </source>
</evidence>
<keyword evidence="5" id="KW-0238">DNA-binding</keyword>
<dbReference type="SMART" id="SM00575">
    <property type="entry name" value="ZnF_PMZ"/>
    <property type="match status" value="1"/>
</dbReference>
<dbReference type="Proteomes" id="UP001172457">
    <property type="component" value="Chromosome 2"/>
</dbReference>
<evidence type="ECO:0000256" key="3">
    <source>
        <dbReference type="ARBA" id="ARBA00022771"/>
    </source>
</evidence>
<evidence type="ECO:0000256" key="5">
    <source>
        <dbReference type="ARBA" id="ARBA00023125"/>
    </source>
</evidence>
<dbReference type="Pfam" id="PF04434">
    <property type="entry name" value="SWIM"/>
    <property type="match status" value="1"/>
</dbReference>
<evidence type="ECO:0000256" key="8">
    <source>
        <dbReference type="SAM" id="MobiDB-lite"/>
    </source>
</evidence>
<dbReference type="InterPro" id="IPR058594">
    <property type="entry name" value="PB1-like_dom_pln"/>
</dbReference>
<dbReference type="GO" id="GO:0008270">
    <property type="term" value="F:zinc ion binding"/>
    <property type="evidence" value="ECO:0007669"/>
    <property type="project" value="UniProtKB-KW"/>
</dbReference>
<accession>A0AA38WSC9</accession>
<dbReference type="GO" id="GO:0003677">
    <property type="term" value="F:DNA binding"/>
    <property type="evidence" value="ECO:0007669"/>
    <property type="project" value="UniProtKB-KW"/>
</dbReference>
<evidence type="ECO:0000313" key="10">
    <source>
        <dbReference type="EMBL" id="KAJ9561889.1"/>
    </source>
</evidence>
<dbReference type="PROSITE" id="PS50966">
    <property type="entry name" value="ZF_SWIM"/>
    <property type="match status" value="1"/>
</dbReference>
<dbReference type="PANTHER" id="PTHR31973">
    <property type="entry name" value="POLYPROTEIN, PUTATIVE-RELATED"/>
    <property type="match status" value="1"/>
</dbReference>
<feature type="region of interest" description="Disordered" evidence="8">
    <location>
        <begin position="918"/>
        <end position="951"/>
    </location>
</feature>
<reference evidence="10" key="1">
    <citation type="submission" date="2023-03" db="EMBL/GenBank/DDBJ databases">
        <title>Chromosome-scale reference genome and RAD-based genetic map of yellow starthistle (Centaurea solstitialis) reveal putative structural variation and QTLs associated with invader traits.</title>
        <authorList>
            <person name="Reatini B."/>
            <person name="Cang F.A."/>
            <person name="Jiang Q."/>
            <person name="Mckibben M.T.W."/>
            <person name="Barker M.S."/>
            <person name="Rieseberg L.H."/>
            <person name="Dlugosch K.M."/>
        </authorList>
    </citation>
    <scope>NUCLEOTIDE SEQUENCE</scope>
    <source>
        <strain evidence="10">CAN-66</strain>
        <tissue evidence="10">Leaf</tissue>
    </source>
</reference>
<name>A0AA38WSC9_9ASTR</name>
<evidence type="ECO:0000256" key="2">
    <source>
        <dbReference type="ARBA" id="ARBA00022723"/>
    </source>
</evidence>
<dbReference type="InterPro" id="IPR001207">
    <property type="entry name" value="Transposase_mutator"/>
</dbReference>
<keyword evidence="6" id="KW-0233">DNA recombination</keyword>
<protein>
    <recommendedName>
        <fullName evidence="9">SWIM-type domain-containing protein</fullName>
    </recommendedName>
</protein>
<sequence length="983" mass="111868">MLIFVFCIVCQEHLPTFISIRLHHGGIFSKGRSRKYLNGTVTYVDLIDSDLLSCHELVCIAQKLGYPDEQKRFFHFVRPDSDLQFGLQALGNDTDIRVLLEYVPECKLFDVYMEHWETRLDTYLKSPMSCKVRIEQLPDEETPTPKKKRKRKLYLEWHEETPASEDVEHSGKDVEHVENVEVTENVENVEVTENVETPAHVEIPESIMNEFDPFFGINFDDDFDQHGRGMDDQPGRGMDDQVRGMNDEADRGMDEQPGRGMDDQARGMEDEVDDGMDYEVDDGTEVEPGMEDEVDGKENEVDSGMVDEGNIIQDAVDVDVDMSNFNWTFVDGDIDGPVNLENFESASDSEETLESLRRKKLRKVRRQKQKEQPTSVNFFVGQSFGSKAEVKRLVKLHAVETRRNIVILRNDKIRFRAVCKGKLPVFTTGTDSDKGKEVTSEETCLWVLHVSPVKKEETWMVKTYTDTHKCLQTRSVNACTASFLADHIVQTIAPNPEIPIRAVKEQLERKYAVSVSRVKSFRAKSMALNKLRGDYAQQYGLLRRYLLKVKRTNPDTTVKIDVEATIDPSSPTRQFKRVYICLGPLKQGFKACQRDLLGLDGCFMKGPYPGQILTAVGVDPNHGTYPLAYAVVEAETKSSWAWFLECLGDDLGLQRNSNFTFISDRQKGIVPAITQVFPSAEHRYCLRHIEENMKPRFKGKAFKEHLWKCAAASTVPMFNKAMDELKAFNGSFHGWLRQIPPKHWSKAYFTGRCHCDIVLNNICEVFNAQLVNGRDKPIITALEYIRQYLMKKIVNVQKVIATHHGPLTPAATKMLDKIKAEAVDYDIIWNGGIEYEVSGPWQDQVIVNVQNKTCSCRHWELTGMPCKHAVATIWYMAMNGEGAGLPESWAHECYWLSTWKKVYDFKLSPINGPKVWPENDSPTTLTPPKHHIQVGRPKKKRLRTTDDASQSVVKGSKISKVGTSVTCAKCHNKGHNSRTCKGI</sequence>
<dbReference type="InterPro" id="IPR006564">
    <property type="entry name" value="Znf_PMZ"/>
</dbReference>
<dbReference type="Pfam" id="PF26130">
    <property type="entry name" value="PB1-like"/>
    <property type="match status" value="1"/>
</dbReference>
<feature type="compositionally biased region" description="Basic residues" evidence="8">
    <location>
        <begin position="928"/>
        <end position="942"/>
    </location>
</feature>
<dbReference type="InterPro" id="IPR018289">
    <property type="entry name" value="MULE_transposase_dom"/>
</dbReference>
<evidence type="ECO:0000256" key="4">
    <source>
        <dbReference type="ARBA" id="ARBA00022833"/>
    </source>
</evidence>
<dbReference type="GO" id="GO:0004803">
    <property type="term" value="F:transposase activity"/>
    <property type="evidence" value="ECO:0007669"/>
    <property type="project" value="InterPro"/>
</dbReference>
<keyword evidence="1" id="KW-0815">Transposition</keyword>
<dbReference type="PROSITE" id="PS01007">
    <property type="entry name" value="TRANSPOSASE_MUTATOR"/>
    <property type="match status" value="1"/>
</dbReference>
<dbReference type="GO" id="GO:0006313">
    <property type="term" value="P:DNA transposition"/>
    <property type="evidence" value="ECO:0007669"/>
    <property type="project" value="InterPro"/>
</dbReference>
<keyword evidence="3 7" id="KW-0863">Zinc-finger</keyword>
<dbReference type="AlphaFoldDB" id="A0AA38WSC9"/>
<gene>
    <name evidence="10" type="ORF">OSB04_007049</name>
</gene>
<evidence type="ECO:0000313" key="11">
    <source>
        <dbReference type="Proteomes" id="UP001172457"/>
    </source>
</evidence>
<evidence type="ECO:0000256" key="1">
    <source>
        <dbReference type="ARBA" id="ARBA00022578"/>
    </source>
</evidence>
<feature type="domain" description="SWIM-type" evidence="9">
    <location>
        <begin position="845"/>
        <end position="877"/>
    </location>
</feature>
<proteinExistence type="predicted"/>
<evidence type="ECO:0000259" key="9">
    <source>
        <dbReference type="PROSITE" id="PS50966"/>
    </source>
</evidence>
<comment type="caution">
    <text evidence="10">The sequence shown here is derived from an EMBL/GenBank/DDBJ whole genome shotgun (WGS) entry which is preliminary data.</text>
</comment>
<keyword evidence="4" id="KW-0862">Zinc</keyword>
<dbReference type="PANTHER" id="PTHR31973:SF190">
    <property type="entry name" value="MULE TRANSPOSASE DOMAIN-CONTAINING PROTEIN"/>
    <property type="match status" value="1"/>
</dbReference>
<keyword evidence="11" id="KW-1185">Reference proteome</keyword>
<dbReference type="Pfam" id="PF10551">
    <property type="entry name" value="MULE"/>
    <property type="match status" value="1"/>
</dbReference>
<evidence type="ECO:0000256" key="7">
    <source>
        <dbReference type="PROSITE-ProRule" id="PRU00325"/>
    </source>
</evidence>
<organism evidence="10 11">
    <name type="scientific">Centaurea solstitialis</name>
    <name type="common">yellow star-thistle</name>
    <dbReference type="NCBI Taxonomy" id="347529"/>
    <lineage>
        <taxon>Eukaryota</taxon>
        <taxon>Viridiplantae</taxon>
        <taxon>Streptophyta</taxon>
        <taxon>Embryophyta</taxon>
        <taxon>Tracheophyta</taxon>
        <taxon>Spermatophyta</taxon>
        <taxon>Magnoliopsida</taxon>
        <taxon>eudicotyledons</taxon>
        <taxon>Gunneridae</taxon>
        <taxon>Pentapetalae</taxon>
        <taxon>asterids</taxon>
        <taxon>campanulids</taxon>
        <taxon>Asterales</taxon>
        <taxon>Asteraceae</taxon>
        <taxon>Carduoideae</taxon>
        <taxon>Cardueae</taxon>
        <taxon>Centaureinae</taxon>
        <taxon>Centaurea</taxon>
    </lineage>
</organism>
<dbReference type="InterPro" id="IPR007527">
    <property type="entry name" value="Znf_SWIM"/>
</dbReference>
<dbReference type="EMBL" id="JARYMX010000002">
    <property type="protein sequence ID" value="KAJ9561889.1"/>
    <property type="molecule type" value="Genomic_DNA"/>
</dbReference>